<reference evidence="1 2" key="1">
    <citation type="submission" date="2019-11" db="EMBL/GenBank/DDBJ databases">
        <title>Complete genome sequence of Spiroplasma tabanidicola TAUS-1 (DSM 22603).</title>
        <authorList>
            <person name="Huang C.-T."/>
            <person name="Lin Y.-C."/>
            <person name="Kuo C.-H."/>
        </authorList>
    </citation>
    <scope>NUCLEOTIDE SEQUENCE [LARGE SCALE GENOMIC DNA]</scope>
    <source>
        <strain evidence="1 2">TAUS-1</strain>
    </source>
</reference>
<gene>
    <name evidence="1" type="ORF">STABA_v1c03630</name>
</gene>
<proteinExistence type="predicted"/>
<evidence type="ECO:0000313" key="1">
    <source>
        <dbReference type="EMBL" id="QGS51726.1"/>
    </source>
</evidence>
<dbReference type="RefSeq" id="WP_156005983.1">
    <property type="nucleotide sequence ID" value="NZ_CP046276.1"/>
</dbReference>
<organism evidence="1 2">
    <name type="scientific">Spiroplasma tabanidicola</name>
    <dbReference type="NCBI Taxonomy" id="324079"/>
    <lineage>
        <taxon>Bacteria</taxon>
        <taxon>Bacillati</taxon>
        <taxon>Mycoplasmatota</taxon>
        <taxon>Mollicutes</taxon>
        <taxon>Entomoplasmatales</taxon>
        <taxon>Spiroplasmataceae</taxon>
        <taxon>Spiroplasma</taxon>
    </lineage>
</organism>
<protein>
    <submittedName>
        <fullName evidence="1">Uncharacterized protein</fullName>
    </submittedName>
</protein>
<dbReference type="Proteomes" id="UP000424468">
    <property type="component" value="Chromosome"/>
</dbReference>
<name>A0A6I6C7F2_9MOLU</name>
<dbReference type="OrthoDB" id="391330at2"/>
<sequence>MIMATKAYKHFACCQIYTFIAKYGIGTNYLVKYFKVHKNTFKRFKKTI</sequence>
<accession>A0A6I6C7F2</accession>
<dbReference type="KEGG" id="stab:STABA_v1c03630"/>
<dbReference type="AlphaFoldDB" id="A0A6I6C7F2"/>
<evidence type="ECO:0000313" key="2">
    <source>
        <dbReference type="Proteomes" id="UP000424468"/>
    </source>
</evidence>
<keyword evidence="2" id="KW-1185">Reference proteome</keyword>
<dbReference type="EMBL" id="CP046276">
    <property type="protein sequence ID" value="QGS51726.1"/>
    <property type="molecule type" value="Genomic_DNA"/>
</dbReference>